<comment type="caution">
    <text evidence="1">The sequence shown here is derived from an EMBL/GenBank/DDBJ whole genome shotgun (WGS) entry which is preliminary data.</text>
</comment>
<dbReference type="EMBL" id="JAIWYP010000011">
    <property type="protein sequence ID" value="KAH3735048.1"/>
    <property type="molecule type" value="Genomic_DNA"/>
</dbReference>
<name>A0A9D4D0B9_DREPO</name>
<sequence>MKFVKEGQTDKKARTAATSIFDESDRWEMKVDLGKQLVFPDTVHTTQRPGIVI</sequence>
<accession>A0A9D4D0B9</accession>
<dbReference type="AlphaFoldDB" id="A0A9D4D0B9"/>
<reference evidence="1" key="1">
    <citation type="journal article" date="2019" name="bioRxiv">
        <title>The Genome of the Zebra Mussel, Dreissena polymorpha: A Resource for Invasive Species Research.</title>
        <authorList>
            <person name="McCartney M.A."/>
            <person name="Auch B."/>
            <person name="Kono T."/>
            <person name="Mallez S."/>
            <person name="Zhang Y."/>
            <person name="Obille A."/>
            <person name="Becker A."/>
            <person name="Abrahante J.E."/>
            <person name="Garbe J."/>
            <person name="Badalamenti J.P."/>
            <person name="Herman A."/>
            <person name="Mangelson H."/>
            <person name="Liachko I."/>
            <person name="Sullivan S."/>
            <person name="Sone E.D."/>
            <person name="Koren S."/>
            <person name="Silverstein K.A.T."/>
            <person name="Beckman K.B."/>
            <person name="Gohl D.M."/>
        </authorList>
    </citation>
    <scope>NUCLEOTIDE SEQUENCE</scope>
    <source>
        <strain evidence="1">Duluth1</strain>
        <tissue evidence="1">Whole animal</tissue>
    </source>
</reference>
<keyword evidence="2" id="KW-1185">Reference proteome</keyword>
<protein>
    <submittedName>
        <fullName evidence="1">Uncharacterized protein</fullName>
    </submittedName>
</protein>
<reference evidence="1" key="2">
    <citation type="submission" date="2020-11" db="EMBL/GenBank/DDBJ databases">
        <authorList>
            <person name="McCartney M.A."/>
            <person name="Auch B."/>
            <person name="Kono T."/>
            <person name="Mallez S."/>
            <person name="Becker A."/>
            <person name="Gohl D.M."/>
            <person name="Silverstein K.A.T."/>
            <person name="Koren S."/>
            <person name="Bechman K.B."/>
            <person name="Herman A."/>
            <person name="Abrahante J.E."/>
            <person name="Garbe J."/>
        </authorList>
    </citation>
    <scope>NUCLEOTIDE SEQUENCE</scope>
    <source>
        <strain evidence="1">Duluth1</strain>
        <tissue evidence="1">Whole animal</tissue>
    </source>
</reference>
<organism evidence="1 2">
    <name type="scientific">Dreissena polymorpha</name>
    <name type="common">Zebra mussel</name>
    <name type="synonym">Mytilus polymorpha</name>
    <dbReference type="NCBI Taxonomy" id="45954"/>
    <lineage>
        <taxon>Eukaryota</taxon>
        <taxon>Metazoa</taxon>
        <taxon>Spiralia</taxon>
        <taxon>Lophotrochozoa</taxon>
        <taxon>Mollusca</taxon>
        <taxon>Bivalvia</taxon>
        <taxon>Autobranchia</taxon>
        <taxon>Heteroconchia</taxon>
        <taxon>Euheterodonta</taxon>
        <taxon>Imparidentia</taxon>
        <taxon>Neoheterodontei</taxon>
        <taxon>Myida</taxon>
        <taxon>Dreissenoidea</taxon>
        <taxon>Dreissenidae</taxon>
        <taxon>Dreissena</taxon>
    </lineage>
</organism>
<evidence type="ECO:0000313" key="1">
    <source>
        <dbReference type="EMBL" id="KAH3735048.1"/>
    </source>
</evidence>
<evidence type="ECO:0000313" key="2">
    <source>
        <dbReference type="Proteomes" id="UP000828390"/>
    </source>
</evidence>
<dbReference type="Proteomes" id="UP000828390">
    <property type="component" value="Unassembled WGS sequence"/>
</dbReference>
<gene>
    <name evidence="1" type="ORF">DPMN_041509</name>
</gene>
<proteinExistence type="predicted"/>